<evidence type="ECO:0000256" key="1">
    <source>
        <dbReference type="ARBA" id="ARBA00008761"/>
    </source>
</evidence>
<keyword evidence="3" id="KW-0238">DNA-binding</keyword>
<geneLocation type="plasmid" evidence="7 8">
    <name>pDGEO01</name>
</geneLocation>
<evidence type="ECO:0000256" key="2">
    <source>
        <dbReference type="ARBA" id="ARBA00022578"/>
    </source>
</evidence>
<name>Q1J2Y7_DEIGD</name>
<keyword evidence="4" id="KW-0233">DNA recombination</keyword>
<dbReference type="InterPro" id="IPR010095">
    <property type="entry name" value="Cas12f1-like_TNB"/>
</dbReference>
<reference evidence="7" key="1">
    <citation type="submission" date="2006-04" db="EMBL/GenBank/DDBJ databases">
        <title>Complete sequence of plasmid1 pDGEO01 of Deinococcus geothermalis DSM 11300.</title>
        <authorList>
            <consortium name="US DOE Joint Genome Institute"/>
            <person name="Copeland A."/>
            <person name="Lucas S."/>
            <person name="Lapidus A."/>
            <person name="Barry K."/>
            <person name="Detter J.C."/>
            <person name="Glavina del Rio T."/>
            <person name="Hammon N."/>
            <person name="Israni S."/>
            <person name="Dalin E."/>
            <person name="Tice H."/>
            <person name="Pitluck S."/>
            <person name="Brettin T."/>
            <person name="Bruce D."/>
            <person name="Han C."/>
            <person name="Tapia R."/>
            <person name="Saunders E."/>
            <person name="Gilna P."/>
            <person name="Schmutz J."/>
            <person name="Larimer F."/>
            <person name="Land M."/>
            <person name="Hauser L."/>
            <person name="Kyrpides N."/>
            <person name="Kim E."/>
            <person name="Daly M.J."/>
            <person name="Fredrickson J.K."/>
            <person name="Makarova K.S."/>
            <person name="Gaidamakova E.K."/>
            <person name="Zhai M."/>
            <person name="Richardson P."/>
        </authorList>
    </citation>
    <scope>NUCLEOTIDE SEQUENCE</scope>
    <source>
        <strain evidence="7">DSM 11300</strain>
        <plasmid evidence="7">pDGEO01</plasmid>
    </source>
</reference>
<keyword evidence="7" id="KW-0614">Plasmid</keyword>
<evidence type="ECO:0000259" key="6">
    <source>
        <dbReference type="Pfam" id="PF07282"/>
    </source>
</evidence>
<dbReference type="Proteomes" id="UP000002431">
    <property type="component" value="Plasmid pDGEO01"/>
</dbReference>
<feature type="domain" description="Cas12f1-like TNB" evidence="6">
    <location>
        <begin position="71"/>
        <end position="126"/>
    </location>
</feature>
<accession>Q1J2Y7</accession>
<dbReference type="eggNOG" id="COG0675">
    <property type="taxonomic scope" value="Bacteria"/>
</dbReference>
<evidence type="ECO:0000259" key="5">
    <source>
        <dbReference type="Pfam" id="PF01385"/>
    </source>
</evidence>
<proteinExistence type="inferred from homology"/>
<evidence type="ECO:0000256" key="3">
    <source>
        <dbReference type="ARBA" id="ARBA00023125"/>
    </source>
</evidence>
<keyword evidence="2" id="KW-0815">Transposition</keyword>
<evidence type="ECO:0000313" key="7">
    <source>
        <dbReference type="EMBL" id="ABF44147.1"/>
    </source>
</evidence>
<evidence type="ECO:0000256" key="4">
    <source>
        <dbReference type="ARBA" id="ARBA00023172"/>
    </source>
</evidence>
<feature type="domain" description="Probable transposase IS891/IS1136/IS1341" evidence="5">
    <location>
        <begin position="1"/>
        <end position="58"/>
    </location>
</feature>
<keyword evidence="8" id="KW-1185">Reference proteome</keyword>
<dbReference type="GO" id="GO:0006310">
    <property type="term" value="P:DNA recombination"/>
    <property type="evidence" value="ECO:0007669"/>
    <property type="project" value="UniProtKB-KW"/>
</dbReference>
<evidence type="ECO:0000313" key="8">
    <source>
        <dbReference type="Proteomes" id="UP000002431"/>
    </source>
</evidence>
<dbReference type="AlphaFoldDB" id="Q1J2Y7"/>
<dbReference type="NCBIfam" id="NF040570">
    <property type="entry name" value="guided_TnpB"/>
    <property type="match status" value="1"/>
</dbReference>
<comment type="similarity">
    <text evidence="1">In the C-terminal section; belongs to the transposase 35 family.</text>
</comment>
<dbReference type="HOGENOM" id="CLU_1583788_0_0_0"/>
<dbReference type="KEGG" id="dge:Dgeo_2714"/>
<organism evidence="7 8">
    <name type="scientific">Deinococcus geothermalis (strain DSM 11300 / CIP 105573 / AG-3a)</name>
    <dbReference type="NCBI Taxonomy" id="319795"/>
    <lineage>
        <taxon>Bacteria</taxon>
        <taxon>Thermotogati</taxon>
        <taxon>Deinococcota</taxon>
        <taxon>Deinococci</taxon>
        <taxon>Deinococcales</taxon>
        <taxon>Deinococcaceae</taxon>
        <taxon>Deinococcus</taxon>
    </lineage>
</organism>
<protein>
    <submittedName>
        <fullName evidence="7">Transposase, IS605 OrfB</fullName>
    </submittedName>
</protein>
<dbReference type="GO" id="GO:0003677">
    <property type="term" value="F:DNA binding"/>
    <property type="evidence" value="ECO:0007669"/>
    <property type="project" value="UniProtKB-KW"/>
</dbReference>
<dbReference type="RefSeq" id="WP_011525857.1">
    <property type="nucleotide sequence ID" value="NC_008010.2"/>
</dbReference>
<dbReference type="Pfam" id="PF07282">
    <property type="entry name" value="Cas12f1-like_TNB"/>
    <property type="match status" value="1"/>
</dbReference>
<dbReference type="Pfam" id="PF01385">
    <property type="entry name" value="OrfB_IS605"/>
    <property type="match status" value="1"/>
</dbReference>
<dbReference type="GO" id="GO:0032196">
    <property type="term" value="P:transposition"/>
    <property type="evidence" value="ECO:0007669"/>
    <property type="project" value="UniProtKB-KW"/>
</dbReference>
<gene>
    <name evidence="7" type="ordered locus">Dgeo_2714</name>
</gene>
<sequence>MSRKQRGSHRRQKAKEWVAKLYRKTARQRLQLHHEEAKKLISQHDLICHEDLNVKGPSQGNLGRQIHDVGWGQFFQILSSKAAEAGRRVSAIDPRFTSQRRRICGHTEWGNRGGQASFRGLSCRHRACGPERSKKHLEHGTGFRGRAYLNGDCVPREAPSRRAGGVHL</sequence>
<dbReference type="EMBL" id="CP000358">
    <property type="protein sequence ID" value="ABF44147.1"/>
    <property type="molecule type" value="Genomic_DNA"/>
</dbReference>
<dbReference type="InterPro" id="IPR001959">
    <property type="entry name" value="Transposase"/>
</dbReference>